<dbReference type="EMBL" id="BMYD01000001">
    <property type="protein sequence ID" value="GHA77513.1"/>
    <property type="molecule type" value="Genomic_DNA"/>
</dbReference>
<dbReference type="Proteomes" id="UP000646426">
    <property type="component" value="Unassembled WGS sequence"/>
</dbReference>
<keyword evidence="1" id="KW-0732">Signal</keyword>
<dbReference type="GO" id="GO:0055085">
    <property type="term" value="P:transmembrane transport"/>
    <property type="evidence" value="ECO:0007669"/>
    <property type="project" value="InterPro"/>
</dbReference>
<dbReference type="RefSeq" id="WP_189454557.1">
    <property type="nucleotide sequence ID" value="NZ_BMYD01000001.1"/>
</dbReference>
<accession>A0A918W8U1</accession>
<evidence type="ECO:0000256" key="1">
    <source>
        <dbReference type="SAM" id="SignalP"/>
    </source>
</evidence>
<dbReference type="Gene3D" id="3.30.1150.10">
    <property type="match status" value="1"/>
</dbReference>
<feature type="domain" description="TonB C-terminal" evidence="2">
    <location>
        <begin position="57"/>
        <end position="129"/>
    </location>
</feature>
<protein>
    <recommendedName>
        <fullName evidence="2">TonB C-terminal domain-containing protein</fullName>
    </recommendedName>
</protein>
<dbReference type="SUPFAM" id="SSF74653">
    <property type="entry name" value="TolA/TonB C-terminal domain"/>
    <property type="match status" value="1"/>
</dbReference>
<dbReference type="InterPro" id="IPR037682">
    <property type="entry name" value="TonB_C"/>
</dbReference>
<gene>
    <name evidence="3" type="ORF">GCM10007067_13710</name>
</gene>
<reference evidence="3" key="2">
    <citation type="submission" date="2020-09" db="EMBL/GenBank/DDBJ databases">
        <authorList>
            <person name="Sun Q."/>
            <person name="Kim S."/>
        </authorList>
    </citation>
    <scope>NUCLEOTIDE SEQUENCE</scope>
    <source>
        <strain evidence="3">KCTC 23077</strain>
    </source>
</reference>
<proteinExistence type="predicted"/>
<evidence type="ECO:0000259" key="2">
    <source>
        <dbReference type="Pfam" id="PF03544"/>
    </source>
</evidence>
<dbReference type="AlphaFoldDB" id="A0A918W8U1"/>
<comment type="caution">
    <text evidence="3">The sequence shown here is derived from an EMBL/GenBank/DDBJ whole genome shotgun (WGS) entry which is preliminary data.</text>
</comment>
<dbReference type="Pfam" id="PF03544">
    <property type="entry name" value="TonB_C"/>
    <property type="match status" value="1"/>
</dbReference>
<feature type="chain" id="PRO_5037915795" description="TonB C-terminal domain-containing protein" evidence="1">
    <location>
        <begin position="24"/>
        <end position="132"/>
    </location>
</feature>
<sequence length="132" mass="14544">MTNRPCAAFAAALVSAVCLPVFAQDASRDEAANEELLEESIHWDEAPKFKRARGLPPLFPMSYIHGHKSGWAVMTYTVGVDGKARNVVLESSSDSKFGKHVAAAIQVWPHFPAVKDGTRVEATVTRRFELEF</sequence>
<name>A0A918W8U1_9GAMM</name>
<evidence type="ECO:0000313" key="4">
    <source>
        <dbReference type="Proteomes" id="UP000646426"/>
    </source>
</evidence>
<evidence type="ECO:0000313" key="3">
    <source>
        <dbReference type="EMBL" id="GHA77513.1"/>
    </source>
</evidence>
<reference evidence="3" key="1">
    <citation type="journal article" date="2014" name="Int. J. Syst. Evol. Microbiol.">
        <title>Complete genome sequence of Corynebacterium casei LMG S-19264T (=DSM 44701T), isolated from a smear-ripened cheese.</title>
        <authorList>
            <consortium name="US DOE Joint Genome Institute (JGI-PGF)"/>
            <person name="Walter F."/>
            <person name="Albersmeier A."/>
            <person name="Kalinowski J."/>
            <person name="Ruckert C."/>
        </authorList>
    </citation>
    <scope>NUCLEOTIDE SEQUENCE</scope>
    <source>
        <strain evidence="3">KCTC 23077</strain>
    </source>
</reference>
<feature type="signal peptide" evidence="1">
    <location>
        <begin position="1"/>
        <end position="23"/>
    </location>
</feature>
<keyword evidence="4" id="KW-1185">Reference proteome</keyword>
<organism evidence="3 4">
    <name type="scientific">Cognatilysobacter bugurensis</name>
    <dbReference type="NCBI Taxonomy" id="543356"/>
    <lineage>
        <taxon>Bacteria</taxon>
        <taxon>Pseudomonadati</taxon>
        <taxon>Pseudomonadota</taxon>
        <taxon>Gammaproteobacteria</taxon>
        <taxon>Lysobacterales</taxon>
        <taxon>Lysobacteraceae</taxon>
        <taxon>Cognatilysobacter</taxon>
    </lineage>
</organism>